<evidence type="ECO:0000313" key="4">
    <source>
        <dbReference type="Proteomes" id="UP000276776"/>
    </source>
</evidence>
<dbReference type="CDD" id="cd15543">
    <property type="entry name" value="PHD_RSF1"/>
    <property type="match status" value="1"/>
</dbReference>
<dbReference type="Gene3D" id="3.30.40.10">
    <property type="entry name" value="Zinc/RING finger domain, C3HC4 (zinc finger)"/>
    <property type="match status" value="1"/>
</dbReference>
<dbReference type="PANTHER" id="PTHR12618">
    <property type="entry name" value="PHD AND RING FINGER DOMAIN-CONTAINING PROTEIN 1"/>
    <property type="match status" value="1"/>
</dbReference>
<evidence type="ECO:0000313" key="5">
    <source>
        <dbReference type="WBParaSite" id="TCLT_0000599801-mRNA-1"/>
    </source>
</evidence>
<reference evidence="5" key="1">
    <citation type="submission" date="2016-04" db="UniProtKB">
        <authorList>
            <consortium name="WormBaseParasite"/>
        </authorList>
    </citation>
    <scope>IDENTIFICATION</scope>
</reference>
<dbReference type="SUPFAM" id="SSF57903">
    <property type="entry name" value="FYVE/PHD zinc finger"/>
    <property type="match status" value="1"/>
</dbReference>
<sequence length="819" mass="90601">MEETSVINNSTVCTICLEKRSQCPLCKKQTKSLIVINKVNENFEIVVRQRTATEYEREISFQYDLGDPVQSVEDITVVYARCQVCGLSKDEHLLLLCDGIVGHNVDGTIIRCNAACHCYCLPEKLDSVPRGEWFCSFCADLKHAQKSVYNTSYVRPTHALPSNAQQLIYLAESDLSDEIIPGKEYIIRPSGMINQAVVRNGDQSYVNILDNDRSLSESRLENENNWDELDDMVLTTDSDSNYDATGKTEVIRPKKLRKKLIETIGINSEFGRQKERNKNRRNLSRFLSNRVLYPSTLSIRGENTLDIPVDEPSSVDLIAEIMLEQSKTLTSSGHQHISRGGVKIETKEGIVEKKSIDENIAFCKELISKNIKDSDEKVSMYSTRSNQIDAKEKRKRPTRWGTPTTSNINTHAIVTASIPLPVGSPETDVVVSVENIPIPSTNQNSHLSQATVPSRTSAVDTDPSTSYAMDVSASLPSLRMTNGQPQINLASFAGSNIAQQSLGFNQQSLVSLGQQAFASFNQQSVPGLNHPQLTPIAQSPIVQMQPSLLPNFFLPPLNLSAMNGFLAAGLLASNNPLGAPPITQPLAPQPSSAATAQFILNPMQQLSAASAHHLNQHLVNLTSTLQEQQSRKTPDTTQLSQDSVKQPEGVPPPPPVMKPPEPVSSNNTSLYEPLAEKIRKIIEASNVKPLCDSNIEDGFTNSTTVIEDRTNSGPYVDLKVGESGRKSASADDEEADEAVKAKKFHGNGAMFEEARQMLSSSLKKVYRLKQITKEEYKEIMKKGVAALSQRTKLDQKKVDDYAAKYVECIVHRRKKRHQI</sequence>
<dbReference type="Proteomes" id="UP000276776">
    <property type="component" value="Unassembled WGS sequence"/>
</dbReference>
<dbReference type="AlphaFoldDB" id="A0A158RBZ0"/>
<evidence type="ECO:0000313" key="3">
    <source>
        <dbReference type="EMBL" id="VDN03298.1"/>
    </source>
</evidence>
<reference evidence="3 4" key="2">
    <citation type="submission" date="2018-11" db="EMBL/GenBank/DDBJ databases">
        <authorList>
            <consortium name="Pathogen Informatics"/>
        </authorList>
    </citation>
    <scope>NUCLEOTIDE SEQUENCE [LARGE SCALE GENOMIC DNA]</scope>
</reference>
<proteinExistence type="predicted"/>
<dbReference type="STRING" id="103827.A0A158RBZ0"/>
<feature type="region of interest" description="Disordered" evidence="1">
    <location>
        <begin position="625"/>
        <end position="667"/>
    </location>
</feature>
<feature type="region of interest" description="Disordered" evidence="1">
    <location>
        <begin position="441"/>
        <end position="465"/>
    </location>
</feature>
<name>A0A158RBZ0_THECL</name>
<dbReference type="OrthoDB" id="1935339at2759"/>
<feature type="region of interest" description="Disordered" evidence="1">
    <location>
        <begin position="382"/>
        <end position="406"/>
    </location>
</feature>
<protein>
    <submittedName>
        <fullName evidence="5">PHD-type domain-containing protein</fullName>
    </submittedName>
</protein>
<dbReference type="InterPro" id="IPR013083">
    <property type="entry name" value="Znf_RING/FYVE/PHD"/>
</dbReference>
<keyword evidence="4" id="KW-1185">Reference proteome</keyword>
<dbReference type="PANTHER" id="PTHR12618:SF20">
    <property type="entry name" value="PHD AND RING FINGER DOMAIN-CONTAINING PROTEIN 1"/>
    <property type="match status" value="1"/>
</dbReference>
<dbReference type="EMBL" id="UYYF01004379">
    <property type="protein sequence ID" value="VDN03298.1"/>
    <property type="molecule type" value="Genomic_DNA"/>
</dbReference>
<accession>A0A158RBZ0</accession>
<dbReference type="Pfam" id="PF23030">
    <property type="entry name" value="SCAF11-like_C"/>
    <property type="match status" value="1"/>
</dbReference>
<dbReference type="InterPro" id="IPR011011">
    <property type="entry name" value="Znf_FYVE_PHD"/>
</dbReference>
<organism evidence="5">
    <name type="scientific">Thelazia callipaeda</name>
    <name type="common">Oriental eyeworm</name>
    <name type="synonym">Parasitic nematode</name>
    <dbReference type="NCBI Taxonomy" id="103827"/>
    <lineage>
        <taxon>Eukaryota</taxon>
        <taxon>Metazoa</taxon>
        <taxon>Ecdysozoa</taxon>
        <taxon>Nematoda</taxon>
        <taxon>Chromadorea</taxon>
        <taxon>Rhabditida</taxon>
        <taxon>Spirurina</taxon>
        <taxon>Spiruromorpha</taxon>
        <taxon>Thelazioidea</taxon>
        <taxon>Thelaziidae</taxon>
        <taxon>Thelazia</taxon>
    </lineage>
</organism>
<gene>
    <name evidence="3" type="ORF">TCLT_LOCUS5987</name>
</gene>
<dbReference type="OMA" id="RCNAACH"/>
<feature type="compositionally biased region" description="Pro residues" evidence="1">
    <location>
        <begin position="649"/>
        <end position="662"/>
    </location>
</feature>
<dbReference type="WBParaSite" id="TCLT_0000599801-mRNA-1">
    <property type="protein sequence ID" value="TCLT_0000599801-mRNA-1"/>
    <property type="gene ID" value="TCLT_0000599801"/>
</dbReference>
<evidence type="ECO:0000256" key="1">
    <source>
        <dbReference type="SAM" id="MobiDB-lite"/>
    </source>
</evidence>
<evidence type="ECO:0000259" key="2">
    <source>
        <dbReference type="Pfam" id="PF23030"/>
    </source>
</evidence>
<dbReference type="InterPro" id="IPR047157">
    <property type="entry name" value="PHRF1/Atg35"/>
</dbReference>
<dbReference type="InterPro" id="IPR057031">
    <property type="entry name" value="SFR19-like_C"/>
</dbReference>
<feature type="domain" description="SFR19-like C-terminal" evidence="2">
    <location>
        <begin position="750"/>
        <end position="817"/>
    </location>
</feature>